<reference evidence="1 2" key="1">
    <citation type="journal article" date="2019" name="Emerg. Microbes Infect.">
        <title>Comprehensive subspecies identification of 175 nontuberculous mycobacteria species based on 7547 genomic profiles.</title>
        <authorList>
            <person name="Matsumoto Y."/>
            <person name="Kinjo T."/>
            <person name="Motooka D."/>
            <person name="Nabeya D."/>
            <person name="Jung N."/>
            <person name="Uechi K."/>
            <person name="Horii T."/>
            <person name="Iida T."/>
            <person name="Fujita J."/>
            <person name="Nakamura S."/>
        </authorList>
    </citation>
    <scope>NUCLEOTIDE SEQUENCE [LARGE SCALE GENOMIC DNA]</scope>
    <source>
        <strain evidence="1 2">JCM 12405</strain>
    </source>
</reference>
<evidence type="ECO:0000313" key="2">
    <source>
        <dbReference type="Proteomes" id="UP000467201"/>
    </source>
</evidence>
<dbReference type="RefSeq" id="WP_064874043.1">
    <property type="nucleotide sequence ID" value="NZ_AP022605.1"/>
</dbReference>
<organism evidence="1 2">
    <name type="scientific">Mycolicibacterium doricum</name>
    <dbReference type="NCBI Taxonomy" id="126673"/>
    <lineage>
        <taxon>Bacteria</taxon>
        <taxon>Bacillati</taxon>
        <taxon>Actinomycetota</taxon>
        <taxon>Actinomycetes</taxon>
        <taxon>Mycobacteriales</taxon>
        <taxon>Mycobacteriaceae</taxon>
        <taxon>Mycolicibacterium</taxon>
    </lineage>
</organism>
<protein>
    <submittedName>
        <fullName evidence="1">Uncharacterized protein</fullName>
    </submittedName>
</protein>
<sequence length="104" mass="11176">MTTNDCVPALPWGAAGCTEWELDGDELYRIVYTDEQRVDGCEHGVHLSALQHPDGTLSRDNPTEIYVYIAGDGPLSGAQSRALAQILLDAAEQADGWGALESSE</sequence>
<dbReference type="EMBL" id="AP022605">
    <property type="protein sequence ID" value="BBZ07782.1"/>
    <property type="molecule type" value="Genomic_DNA"/>
</dbReference>
<gene>
    <name evidence="1" type="ORF">MDOR_19510</name>
</gene>
<dbReference type="OrthoDB" id="4762569at2"/>
<accession>A0A7I7VT28</accession>
<evidence type="ECO:0000313" key="1">
    <source>
        <dbReference type="EMBL" id="BBZ07782.1"/>
    </source>
</evidence>
<dbReference type="KEGG" id="mdr:MDOR_19510"/>
<proteinExistence type="predicted"/>
<dbReference type="Proteomes" id="UP000467201">
    <property type="component" value="Chromosome"/>
</dbReference>
<name>A0A7I7VT28_9MYCO</name>
<dbReference type="AlphaFoldDB" id="A0A7I7VT28"/>